<proteinExistence type="predicted"/>
<accession>A0A3S0XXC6</accession>
<organism evidence="2 3">
    <name type="scientific">Variovorax guangxiensis</name>
    <dbReference type="NCBI Taxonomy" id="1775474"/>
    <lineage>
        <taxon>Bacteria</taxon>
        <taxon>Pseudomonadati</taxon>
        <taxon>Pseudomonadota</taxon>
        <taxon>Betaproteobacteria</taxon>
        <taxon>Burkholderiales</taxon>
        <taxon>Comamonadaceae</taxon>
        <taxon>Variovorax</taxon>
    </lineage>
</organism>
<dbReference type="Proteomes" id="UP000281118">
    <property type="component" value="Unassembled WGS sequence"/>
</dbReference>
<dbReference type="InterPro" id="IPR036514">
    <property type="entry name" value="SGNH_hydro_sf"/>
</dbReference>
<evidence type="ECO:0000313" key="3">
    <source>
        <dbReference type="Proteomes" id="UP000281118"/>
    </source>
</evidence>
<dbReference type="Gene3D" id="3.40.50.1110">
    <property type="entry name" value="SGNH hydrolase"/>
    <property type="match status" value="1"/>
</dbReference>
<name>A0A3S0XXC6_9BURK</name>
<dbReference type="AlphaFoldDB" id="A0A3S0XXC6"/>
<dbReference type="GO" id="GO:0016788">
    <property type="term" value="F:hydrolase activity, acting on ester bonds"/>
    <property type="evidence" value="ECO:0007669"/>
    <property type="project" value="UniProtKB-ARBA"/>
</dbReference>
<reference evidence="2 3" key="1">
    <citation type="submission" date="2018-12" db="EMBL/GenBank/DDBJ databases">
        <title>The genome sequences of Variovorax guangxiensis DSM 27352.</title>
        <authorList>
            <person name="Gao J."/>
            <person name="Sun J."/>
        </authorList>
    </citation>
    <scope>NUCLEOTIDE SEQUENCE [LARGE SCALE GENOMIC DNA]</scope>
    <source>
        <strain evidence="2 3">DSM 27352</strain>
    </source>
</reference>
<evidence type="ECO:0000313" key="2">
    <source>
        <dbReference type="EMBL" id="RUR71879.1"/>
    </source>
</evidence>
<dbReference type="Pfam" id="PF13472">
    <property type="entry name" value="Lipase_GDSL_2"/>
    <property type="match status" value="1"/>
</dbReference>
<dbReference type="RefSeq" id="WP_126025931.1">
    <property type="nucleotide sequence ID" value="NZ_RXFT01000026.1"/>
</dbReference>
<protein>
    <submittedName>
        <fullName evidence="2">SGNH/GDSL hydrolase family protein</fullName>
    </submittedName>
</protein>
<evidence type="ECO:0000259" key="1">
    <source>
        <dbReference type="Pfam" id="PF13472"/>
    </source>
</evidence>
<keyword evidence="2" id="KW-0378">Hydrolase</keyword>
<gene>
    <name evidence="2" type="ORF">EJP67_33015</name>
</gene>
<dbReference type="OrthoDB" id="8849587at2"/>
<dbReference type="EMBL" id="RXFT01000026">
    <property type="protein sequence ID" value="RUR71879.1"/>
    <property type="molecule type" value="Genomic_DNA"/>
</dbReference>
<feature type="domain" description="SGNH hydrolase-type esterase" evidence="1">
    <location>
        <begin position="66"/>
        <end position="216"/>
    </location>
</feature>
<dbReference type="SUPFAM" id="SSF52266">
    <property type="entry name" value="SGNH hydrolase"/>
    <property type="match status" value="1"/>
</dbReference>
<comment type="caution">
    <text evidence="2">The sequence shown here is derived from an EMBL/GenBank/DDBJ whole genome shotgun (WGS) entry which is preliminary data.</text>
</comment>
<sequence length="240" mass="24960">MFVILSVVAAVNVGCGGGGGGGGGGAAMGMLPVASTSVPATAAAPAQDSGASSSTASPVDCSVTLYGDSILYGGTNITGAGPGRLQEPPAVGLVRIRPLVTVSDRTEPGDYATRRLPFFMNDRITSRFVVIEHGLNDAGNGFDYETPLRTMVQRVKALQKTAIVTGLSHVREGVDQRDAYDAIASRVAKEEGVAFANWGSVPFTRDSTDFADDVHPAQPYSTRLTEQLARTIDGLAPECR</sequence>
<dbReference type="InterPro" id="IPR013830">
    <property type="entry name" value="SGNH_hydro"/>
</dbReference>